<feature type="compositionally biased region" description="Basic and acidic residues" evidence="1">
    <location>
        <begin position="214"/>
        <end position="230"/>
    </location>
</feature>
<feature type="compositionally biased region" description="Polar residues" evidence="1">
    <location>
        <begin position="48"/>
        <end position="58"/>
    </location>
</feature>
<proteinExistence type="predicted"/>
<dbReference type="AlphaFoldDB" id="A0A1E5W3U8"/>
<feature type="non-terminal residue" evidence="2">
    <location>
        <position position="1"/>
    </location>
</feature>
<reference evidence="2 3" key="1">
    <citation type="submission" date="2016-09" db="EMBL/GenBank/DDBJ databases">
        <title>The draft genome of Dichanthelium oligosanthes: A C3 panicoid grass species.</title>
        <authorList>
            <person name="Studer A.J."/>
            <person name="Schnable J.C."/>
            <person name="Brutnell T.P."/>
        </authorList>
    </citation>
    <scope>NUCLEOTIDE SEQUENCE [LARGE SCALE GENOMIC DNA]</scope>
    <source>
        <strain evidence="3">cv. Kellogg 1175</strain>
        <tissue evidence="2">Leaf</tissue>
    </source>
</reference>
<dbReference type="STRING" id="888268.A0A1E5W3U8"/>
<feature type="compositionally biased region" description="Basic and acidic residues" evidence="1">
    <location>
        <begin position="102"/>
        <end position="112"/>
    </location>
</feature>
<gene>
    <name evidence="2" type="ORF">BAE44_0007002</name>
</gene>
<sequence>LLQVGDGSSNALSSAQCIVRENDLTRTAKNDKTHPSLTSTYHPEVNSKPLSSSQSIDGSRSFAEAVSENPPAFSVSSSPSAVLSEDQKEYPTADVSAQTESPAKHTEVDQRRTPGTPSSSGVENTVSNDGILKRIRILWNGSENVKPEVSQNRESTSAEVVDDLRIPLQEHNADHRIKILRRIHKTSSKNDHSDGTDSTAAVRANLSISSDNGDSEKLKSDPSTLEKPEPCNRPASVSMGKAGEKDGTSEMTTGLFSWASRWWAFGKSDAHNSTTNRNVADEPKTDSIEEFESSNASICGRGQQVVNEIFRKPHFWKVLEQHLSKPLGSELVLKAKTR</sequence>
<dbReference type="OrthoDB" id="549353at2759"/>
<evidence type="ECO:0000313" key="3">
    <source>
        <dbReference type="Proteomes" id="UP000095767"/>
    </source>
</evidence>
<feature type="region of interest" description="Disordered" evidence="1">
    <location>
        <begin position="206"/>
        <end position="250"/>
    </location>
</feature>
<organism evidence="2 3">
    <name type="scientific">Dichanthelium oligosanthes</name>
    <dbReference type="NCBI Taxonomy" id="888268"/>
    <lineage>
        <taxon>Eukaryota</taxon>
        <taxon>Viridiplantae</taxon>
        <taxon>Streptophyta</taxon>
        <taxon>Embryophyta</taxon>
        <taxon>Tracheophyta</taxon>
        <taxon>Spermatophyta</taxon>
        <taxon>Magnoliopsida</taxon>
        <taxon>Liliopsida</taxon>
        <taxon>Poales</taxon>
        <taxon>Poaceae</taxon>
        <taxon>PACMAD clade</taxon>
        <taxon>Panicoideae</taxon>
        <taxon>Panicodae</taxon>
        <taxon>Paniceae</taxon>
        <taxon>Dichantheliinae</taxon>
        <taxon>Dichanthelium</taxon>
    </lineage>
</organism>
<feature type="compositionally biased region" description="Basic and acidic residues" evidence="1">
    <location>
        <begin position="25"/>
        <end position="34"/>
    </location>
</feature>
<evidence type="ECO:0000256" key="1">
    <source>
        <dbReference type="SAM" id="MobiDB-lite"/>
    </source>
</evidence>
<feature type="compositionally biased region" description="Polar residues" evidence="1">
    <location>
        <begin position="113"/>
        <end position="126"/>
    </location>
</feature>
<name>A0A1E5W3U8_9POAL</name>
<accession>A0A1E5W3U8</accession>
<evidence type="ECO:0000313" key="2">
    <source>
        <dbReference type="EMBL" id="OEL31985.1"/>
    </source>
</evidence>
<dbReference type="EMBL" id="LWDX02022330">
    <property type="protein sequence ID" value="OEL31985.1"/>
    <property type="molecule type" value="Genomic_DNA"/>
</dbReference>
<comment type="caution">
    <text evidence="2">The sequence shown here is derived from an EMBL/GenBank/DDBJ whole genome shotgun (WGS) entry which is preliminary data.</text>
</comment>
<keyword evidence="3" id="KW-1185">Reference proteome</keyword>
<protein>
    <submittedName>
        <fullName evidence="2">Uncharacterized protein</fullName>
    </submittedName>
</protein>
<dbReference type="Proteomes" id="UP000095767">
    <property type="component" value="Unassembled WGS sequence"/>
</dbReference>
<feature type="region of interest" description="Disordered" evidence="1">
    <location>
        <begin position="25"/>
        <end position="126"/>
    </location>
</feature>
<feature type="compositionally biased region" description="Low complexity" evidence="1">
    <location>
        <begin position="70"/>
        <end position="84"/>
    </location>
</feature>